<organism evidence="1 2">
    <name type="scientific">Fluctibacter halophilus</name>
    <dbReference type="NCBI Taxonomy" id="226011"/>
    <lineage>
        <taxon>Bacteria</taxon>
        <taxon>Pseudomonadati</taxon>
        <taxon>Pseudomonadota</taxon>
        <taxon>Gammaproteobacteria</taxon>
        <taxon>Alteromonadales</taxon>
        <taxon>Alteromonadaceae</taxon>
        <taxon>Fluctibacter</taxon>
    </lineage>
</organism>
<dbReference type="EMBL" id="JAJEWP010000003">
    <property type="protein sequence ID" value="MCC2617109.1"/>
    <property type="molecule type" value="Genomic_DNA"/>
</dbReference>
<proteinExistence type="predicted"/>
<name>A0ABS8GBK4_9ALTE</name>
<keyword evidence="2" id="KW-1185">Reference proteome</keyword>
<dbReference type="Proteomes" id="UP001520878">
    <property type="component" value="Unassembled WGS sequence"/>
</dbReference>
<comment type="caution">
    <text evidence="1">The sequence shown here is derived from an EMBL/GenBank/DDBJ whole genome shotgun (WGS) entry which is preliminary data.</text>
</comment>
<gene>
    <name evidence="1" type="ORF">LJ739_12725</name>
</gene>
<protein>
    <submittedName>
        <fullName evidence="1">Uncharacterized protein</fullName>
    </submittedName>
</protein>
<reference evidence="1 2" key="1">
    <citation type="submission" date="2021-10" db="EMBL/GenBank/DDBJ databases">
        <title>Draft genome of Aestuariibacter halophilus JC2043.</title>
        <authorList>
            <person name="Emsley S.A."/>
            <person name="Pfannmuller K.M."/>
            <person name="Ushijima B."/>
            <person name="Saw J.H."/>
            <person name="Videau P."/>
        </authorList>
    </citation>
    <scope>NUCLEOTIDE SEQUENCE [LARGE SCALE GENOMIC DNA]</scope>
    <source>
        <strain evidence="1 2">JC2043</strain>
    </source>
</reference>
<evidence type="ECO:0000313" key="1">
    <source>
        <dbReference type="EMBL" id="MCC2617109.1"/>
    </source>
</evidence>
<evidence type="ECO:0000313" key="2">
    <source>
        <dbReference type="Proteomes" id="UP001520878"/>
    </source>
</evidence>
<dbReference type="RefSeq" id="WP_229161034.1">
    <property type="nucleotide sequence ID" value="NZ_JAJEWP010000003.1"/>
</dbReference>
<accession>A0ABS8GBK4</accession>
<sequence length="137" mass="15813">MTEHQGLQQEWLLLQRQYGQFETGSLLVKLVSVGVVTSLLWHTRLDGLVPVLCLVLWMIDAMWKTFQSRYQERLLHVEGALQEGQDYRAMQFHSLWGVQRPGVAGLLKSYLLNGLRPTQLLPHGILVVLASWLTYWL</sequence>